<protein>
    <submittedName>
        <fullName evidence="2">Uncharacterized protein</fullName>
    </submittedName>
</protein>
<sequence length="106" mass="11993">MGPSPVKSSTINNNGYTISPPSSTRVSQQSSKYIITTDGININSPQSGYLKSDTREGNNTSRLYPNVQHYTRNNRLKSHKKRSKFTKSRYAHWNRPFSFSSSLPPL</sequence>
<feature type="compositionally biased region" description="Polar residues" evidence="1">
    <location>
        <begin position="57"/>
        <end position="68"/>
    </location>
</feature>
<feature type="region of interest" description="Disordered" evidence="1">
    <location>
        <begin position="1"/>
        <end position="30"/>
    </location>
</feature>
<feature type="region of interest" description="Disordered" evidence="1">
    <location>
        <begin position="44"/>
        <end position="68"/>
    </location>
</feature>
<feature type="non-terminal residue" evidence="2">
    <location>
        <position position="106"/>
    </location>
</feature>
<evidence type="ECO:0000313" key="3">
    <source>
        <dbReference type="Proteomes" id="UP001341840"/>
    </source>
</evidence>
<evidence type="ECO:0000256" key="1">
    <source>
        <dbReference type="SAM" id="MobiDB-lite"/>
    </source>
</evidence>
<evidence type="ECO:0000313" key="2">
    <source>
        <dbReference type="EMBL" id="MED6141298.1"/>
    </source>
</evidence>
<dbReference type="EMBL" id="JASCZI010063477">
    <property type="protein sequence ID" value="MED6141298.1"/>
    <property type="molecule type" value="Genomic_DNA"/>
</dbReference>
<gene>
    <name evidence="2" type="ORF">PIB30_101957</name>
</gene>
<organism evidence="2 3">
    <name type="scientific">Stylosanthes scabra</name>
    <dbReference type="NCBI Taxonomy" id="79078"/>
    <lineage>
        <taxon>Eukaryota</taxon>
        <taxon>Viridiplantae</taxon>
        <taxon>Streptophyta</taxon>
        <taxon>Embryophyta</taxon>
        <taxon>Tracheophyta</taxon>
        <taxon>Spermatophyta</taxon>
        <taxon>Magnoliopsida</taxon>
        <taxon>eudicotyledons</taxon>
        <taxon>Gunneridae</taxon>
        <taxon>Pentapetalae</taxon>
        <taxon>rosids</taxon>
        <taxon>fabids</taxon>
        <taxon>Fabales</taxon>
        <taxon>Fabaceae</taxon>
        <taxon>Papilionoideae</taxon>
        <taxon>50 kb inversion clade</taxon>
        <taxon>dalbergioids sensu lato</taxon>
        <taxon>Dalbergieae</taxon>
        <taxon>Pterocarpus clade</taxon>
        <taxon>Stylosanthes</taxon>
    </lineage>
</organism>
<proteinExistence type="predicted"/>
<comment type="caution">
    <text evidence="2">The sequence shown here is derived from an EMBL/GenBank/DDBJ whole genome shotgun (WGS) entry which is preliminary data.</text>
</comment>
<reference evidence="2 3" key="1">
    <citation type="journal article" date="2023" name="Plants (Basel)">
        <title>Bridging the Gap: Combining Genomics and Transcriptomics Approaches to Understand Stylosanthes scabra, an Orphan Legume from the Brazilian Caatinga.</title>
        <authorList>
            <person name="Ferreira-Neto J.R.C."/>
            <person name="da Silva M.D."/>
            <person name="Binneck E."/>
            <person name="de Melo N.F."/>
            <person name="da Silva R.H."/>
            <person name="de Melo A.L.T.M."/>
            <person name="Pandolfi V."/>
            <person name="Bustamante F.O."/>
            <person name="Brasileiro-Vidal A.C."/>
            <person name="Benko-Iseppon A.M."/>
        </authorList>
    </citation>
    <scope>NUCLEOTIDE SEQUENCE [LARGE SCALE GENOMIC DNA]</scope>
    <source>
        <tissue evidence="2">Leaves</tissue>
    </source>
</reference>
<accession>A0ABU6T000</accession>
<dbReference type="Proteomes" id="UP001341840">
    <property type="component" value="Unassembled WGS sequence"/>
</dbReference>
<name>A0ABU6T000_9FABA</name>
<keyword evidence="3" id="KW-1185">Reference proteome</keyword>